<sequence>MFHAVYSNPVTSLAASNGMIATHRPLQPQLPNSLDSQVMRGCPVSLDDGRTLMYYVPAKNEVSLQQASYFRTEGHRWPPVAAANTAQRAAETHSTVCFAPCVSTATRRSDGSRVLIQQTLGASTTNFTLLNRGSGTATRTAATTNGSTAPTGASVVLPSFQMSRSCPTGAMTAVDAWPHQPQTCFWLSHATGALTPIRKEDMMTISDTGASTSTHSYPMQPPPLMPSQSQSTSEASVPSYLVASQLSSFDEVMTPAFSESLSLSKAFAVLLCRSRNRHGLGRR</sequence>
<dbReference type="AlphaFoldDB" id="A0A640KNR7"/>
<protein>
    <submittedName>
        <fullName evidence="2">Uncharacterized protein</fullName>
    </submittedName>
</protein>
<proteinExistence type="predicted"/>
<accession>A0A640KNR7</accession>
<dbReference type="OrthoDB" id="266282at2759"/>
<dbReference type="VEuPathDB" id="TriTrypDB:LtaPh_3113200"/>
<evidence type="ECO:0000313" key="2">
    <source>
        <dbReference type="EMBL" id="GET91132.1"/>
    </source>
</evidence>
<name>A0A640KNR7_LEITA</name>
<organism evidence="2 3">
    <name type="scientific">Leishmania tarentolae</name>
    <name type="common">Sauroleishmania tarentolae</name>
    <dbReference type="NCBI Taxonomy" id="5689"/>
    <lineage>
        <taxon>Eukaryota</taxon>
        <taxon>Discoba</taxon>
        <taxon>Euglenozoa</taxon>
        <taxon>Kinetoplastea</taxon>
        <taxon>Metakinetoplastina</taxon>
        <taxon>Trypanosomatida</taxon>
        <taxon>Trypanosomatidae</taxon>
        <taxon>Leishmaniinae</taxon>
        <taxon>Leishmania</taxon>
        <taxon>lizard Leishmania</taxon>
    </lineage>
</organism>
<reference evidence="2" key="1">
    <citation type="submission" date="2019-11" db="EMBL/GenBank/DDBJ databases">
        <title>Leishmania tarentolae CDS.</title>
        <authorList>
            <person name="Goto Y."/>
            <person name="Yamagishi J."/>
        </authorList>
    </citation>
    <scope>NUCLEOTIDE SEQUENCE [LARGE SCALE GENOMIC DNA]</scope>
    <source>
        <strain evidence="2">Parrot Tar II</strain>
    </source>
</reference>
<dbReference type="Proteomes" id="UP000419144">
    <property type="component" value="Unassembled WGS sequence"/>
</dbReference>
<keyword evidence="3" id="KW-1185">Reference proteome</keyword>
<evidence type="ECO:0000256" key="1">
    <source>
        <dbReference type="SAM" id="MobiDB-lite"/>
    </source>
</evidence>
<comment type="caution">
    <text evidence="2">The sequence shown here is derived from an EMBL/GenBank/DDBJ whole genome shotgun (WGS) entry which is preliminary data.</text>
</comment>
<feature type="region of interest" description="Disordered" evidence="1">
    <location>
        <begin position="207"/>
        <end position="232"/>
    </location>
</feature>
<gene>
    <name evidence="2" type="ORF">LtaPh_3113200</name>
</gene>
<evidence type="ECO:0000313" key="3">
    <source>
        <dbReference type="Proteomes" id="UP000419144"/>
    </source>
</evidence>
<dbReference type="EMBL" id="BLBS01000046">
    <property type="protein sequence ID" value="GET91132.1"/>
    <property type="molecule type" value="Genomic_DNA"/>
</dbReference>